<evidence type="ECO:0000313" key="4">
    <source>
        <dbReference type="Proteomes" id="UP001595839"/>
    </source>
</evidence>
<accession>A0ABV9AUC0</accession>
<dbReference type="InterPro" id="IPR002878">
    <property type="entry name" value="ChsH2_C"/>
</dbReference>
<feature type="domain" description="ChsH2 C-terminal OB-fold" evidence="1">
    <location>
        <begin position="401"/>
        <end position="456"/>
    </location>
</feature>
<reference evidence="4" key="1">
    <citation type="journal article" date="2019" name="Int. J. Syst. Evol. Microbiol.">
        <title>The Global Catalogue of Microorganisms (GCM) 10K type strain sequencing project: providing services to taxonomists for standard genome sequencing and annotation.</title>
        <authorList>
            <consortium name="The Broad Institute Genomics Platform"/>
            <consortium name="The Broad Institute Genome Sequencing Center for Infectious Disease"/>
            <person name="Wu L."/>
            <person name="Ma J."/>
        </authorList>
    </citation>
    <scope>NUCLEOTIDE SEQUENCE [LARGE SCALE GENOMIC DNA]</scope>
    <source>
        <strain evidence="4">CGMCC 4.7177</strain>
    </source>
</reference>
<comment type="caution">
    <text evidence="3">The sequence shown here is derived from an EMBL/GenBank/DDBJ whole genome shotgun (WGS) entry which is preliminary data.</text>
</comment>
<feature type="domain" description="ChsH2 rubredoxin-like zinc ribbon" evidence="2">
    <location>
        <begin position="364"/>
        <end position="388"/>
    </location>
</feature>
<dbReference type="EMBL" id="JBHSFK010000020">
    <property type="protein sequence ID" value="MFC4503467.1"/>
    <property type="molecule type" value="Genomic_DNA"/>
</dbReference>
<evidence type="ECO:0000259" key="2">
    <source>
        <dbReference type="Pfam" id="PF12172"/>
    </source>
</evidence>
<dbReference type="SUPFAM" id="SSF50249">
    <property type="entry name" value="Nucleic acid-binding proteins"/>
    <property type="match status" value="1"/>
</dbReference>
<dbReference type="InterPro" id="IPR016039">
    <property type="entry name" value="Thiolase-like"/>
</dbReference>
<evidence type="ECO:0000259" key="1">
    <source>
        <dbReference type="Pfam" id="PF01796"/>
    </source>
</evidence>
<organism evidence="3 4">
    <name type="scientific">Streptomyces vulcanius</name>
    <dbReference type="NCBI Taxonomy" id="1441876"/>
    <lineage>
        <taxon>Bacteria</taxon>
        <taxon>Bacillati</taxon>
        <taxon>Actinomycetota</taxon>
        <taxon>Actinomycetes</taxon>
        <taxon>Kitasatosporales</taxon>
        <taxon>Streptomycetaceae</taxon>
        <taxon>Streptomyces</taxon>
    </lineage>
</organism>
<dbReference type="SUPFAM" id="SSF53901">
    <property type="entry name" value="Thiolase-like"/>
    <property type="match status" value="2"/>
</dbReference>
<dbReference type="Gene3D" id="3.40.47.10">
    <property type="match status" value="2"/>
</dbReference>
<dbReference type="InterPro" id="IPR022002">
    <property type="entry name" value="ChsH2_Znr"/>
</dbReference>
<sequence length="484" mass="50568">MEGTDMAGLIAYGAHVPYHRLARADVAAALGTAGGRGTRAVAGYDEDTTSMAVEAARGALGQGGLRARVGQLFLATATPAYLDKTNATAVHAALGLDEHVLAVDMAGSVRSGLGALVAAARSPVPTLAVLSDLRTGLPGGAEEIAGGDAAAAFVFGGHRNGAPVLAELLAHDTVSDEILDRWRLPGAPASRVWEERFAEQIYVSVAEKALTAALDHAGLERGAIDHFVVAGLHARACAAVRRGSGVRPETVTADLTGTVGNPGTAQPGLLLADVLDRARPGELIALVVLGDGAGVLLLRTTDALPEHRAARPVAAQIAAGGPPMPYAAYLSWRGLLDREPPRRPDPEPPYAPPAHRRAGWKYGFVAARCEKCGTRQLPPDRVCASCHAVDSMTDEPMDAVRGTVATFTVDRLAYTPSPPMLVVVVDYDGGGRFRCQLTDATEADAVIGARVEMTFRRTVTASGIHNYFWKARPVRSGDDKETVG</sequence>
<name>A0ABV9AUC0_9ACTN</name>
<dbReference type="Pfam" id="PF12172">
    <property type="entry name" value="zf-ChsH2"/>
    <property type="match status" value="1"/>
</dbReference>
<dbReference type="Proteomes" id="UP001595839">
    <property type="component" value="Unassembled WGS sequence"/>
</dbReference>
<dbReference type="RefSeq" id="WP_381178250.1">
    <property type="nucleotide sequence ID" value="NZ_JBHSFK010000020.1"/>
</dbReference>
<gene>
    <name evidence="3" type="ORF">ACFPIH_28785</name>
</gene>
<keyword evidence="4" id="KW-1185">Reference proteome</keyword>
<dbReference type="PANTHER" id="PTHR34069">
    <property type="entry name" value="3-OXOACYL-[ACYL-CARRIER-PROTEIN] SYNTHASE 3"/>
    <property type="match status" value="1"/>
</dbReference>
<dbReference type="InterPro" id="IPR012340">
    <property type="entry name" value="NA-bd_OB-fold"/>
</dbReference>
<protein>
    <submittedName>
        <fullName evidence="3">OB-fold domain-containing protein</fullName>
    </submittedName>
</protein>
<dbReference type="Pfam" id="PF01796">
    <property type="entry name" value="OB_ChsH2_C"/>
    <property type="match status" value="1"/>
</dbReference>
<evidence type="ECO:0000313" key="3">
    <source>
        <dbReference type="EMBL" id="MFC4503467.1"/>
    </source>
</evidence>
<dbReference type="PANTHER" id="PTHR34069:SF2">
    <property type="entry name" value="BETA-KETOACYL-[ACYL-CARRIER-PROTEIN] SYNTHASE III"/>
    <property type="match status" value="1"/>
</dbReference>
<proteinExistence type="predicted"/>